<evidence type="ECO:0000313" key="3">
    <source>
        <dbReference type="Proteomes" id="UP000255508"/>
    </source>
</evidence>
<evidence type="ECO:0000313" key="2">
    <source>
        <dbReference type="EMBL" id="RDH90482.1"/>
    </source>
</evidence>
<comment type="caution">
    <text evidence="2">The sequence shown here is derived from an EMBL/GenBank/DDBJ whole genome shotgun (WGS) entry which is preliminary data.</text>
</comment>
<reference evidence="2 3" key="1">
    <citation type="journal article" date="2018" name="ISME J.">
        <title>Endosymbiont genomes yield clues of tubeworm success.</title>
        <authorList>
            <person name="Li Y."/>
            <person name="Liles M.R."/>
            <person name="Halanych K.M."/>
        </authorList>
    </citation>
    <scope>NUCLEOTIDE SEQUENCE [LARGE SCALE GENOMIC DNA]</scope>
    <source>
        <strain evidence="2">A1422</strain>
    </source>
</reference>
<dbReference type="EMBL" id="QFXD01000161">
    <property type="protein sequence ID" value="RDH90482.1"/>
    <property type="molecule type" value="Genomic_DNA"/>
</dbReference>
<protein>
    <submittedName>
        <fullName evidence="2">Glutaredoxin</fullName>
    </submittedName>
</protein>
<dbReference type="Proteomes" id="UP000255508">
    <property type="component" value="Unassembled WGS sequence"/>
</dbReference>
<dbReference type="InterPro" id="IPR036249">
    <property type="entry name" value="Thioredoxin-like_sf"/>
</dbReference>
<gene>
    <name evidence="2" type="ORF">DIZ79_09085</name>
</gene>
<dbReference type="PROSITE" id="PS51354">
    <property type="entry name" value="GLUTAREDOXIN_2"/>
    <property type="match status" value="1"/>
</dbReference>
<dbReference type="SUPFAM" id="SSF52833">
    <property type="entry name" value="Thioredoxin-like"/>
    <property type="match status" value="1"/>
</dbReference>
<proteinExistence type="predicted"/>
<dbReference type="InterPro" id="IPR004045">
    <property type="entry name" value="Glutathione_S-Trfase_N"/>
</dbReference>
<dbReference type="Pfam" id="PF13417">
    <property type="entry name" value="GST_N_3"/>
    <property type="match status" value="1"/>
</dbReference>
<dbReference type="PROSITE" id="PS50404">
    <property type="entry name" value="GST_NTER"/>
    <property type="match status" value="1"/>
</dbReference>
<organism evidence="2 3">
    <name type="scientific">endosymbiont of Lamellibrachia luymesi</name>
    <dbReference type="NCBI Taxonomy" id="2200907"/>
    <lineage>
        <taxon>Bacteria</taxon>
        <taxon>Pseudomonadati</taxon>
        <taxon>Pseudomonadota</taxon>
        <taxon>Gammaproteobacteria</taxon>
        <taxon>sulfur-oxidizing symbionts</taxon>
    </lineage>
</organism>
<name>A0A370DWV3_9GAMM</name>
<dbReference type="Gene3D" id="3.40.30.10">
    <property type="entry name" value="Glutaredoxin"/>
    <property type="match status" value="1"/>
</dbReference>
<feature type="domain" description="GST N-terminal" evidence="1">
    <location>
        <begin position="27"/>
        <end position="109"/>
    </location>
</feature>
<evidence type="ECO:0000259" key="1">
    <source>
        <dbReference type="PROSITE" id="PS50404"/>
    </source>
</evidence>
<sequence length="109" mass="12903">MIKKLLGTAAPIHRNMDEQQKVDKETHRLALYQFSTCSYCIKVRRVIKQLGLNIEYRDAANNQLWKQALIREGGLYQTPCLRIEHQDGSVQWMYESADIIRYLKRRFST</sequence>
<dbReference type="AlphaFoldDB" id="A0A370DWV3"/>
<accession>A0A370DWV3</accession>